<sequence>MPTGSFNVSRLLRALGHKNQIEMPVSKNIQVT</sequence>
<organism evidence="1">
    <name type="scientific">marine sediment metagenome</name>
    <dbReference type="NCBI Taxonomy" id="412755"/>
    <lineage>
        <taxon>unclassified sequences</taxon>
        <taxon>metagenomes</taxon>
        <taxon>ecological metagenomes</taxon>
    </lineage>
</organism>
<accession>X1D735</accession>
<feature type="non-terminal residue" evidence="1">
    <location>
        <position position="32"/>
    </location>
</feature>
<dbReference type="AlphaFoldDB" id="X1D735"/>
<gene>
    <name evidence="1" type="ORF">S01H4_46129</name>
</gene>
<proteinExistence type="predicted"/>
<reference evidence="1" key="1">
    <citation type="journal article" date="2014" name="Front. Microbiol.">
        <title>High frequency of phylogenetically diverse reductive dehalogenase-homologous genes in deep subseafloor sedimentary metagenomes.</title>
        <authorList>
            <person name="Kawai M."/>
            <person name="Futagami T."/>
            <person name="Toyoda A."/>
            <person name="Takaki Y."/>
            <person name="Nishi S."/>
            <person name="Hori S."/>
            <person name="Arai W."/>
            <person name="Tsubouchi T."/>
            <person name="Morono Y."/>
            <person name="Uchiyama I."/>
            <person name="Ito T."/>
            <person name="Fujiyama A."/>
            <person name="Inagaki F."/>
            <person name="Takami H."/>
        </authorList>
    </citation>
    <scope>NUCLEOTIDE SEQUENCE</scope>
    <source>
        <strain evidence="1">Expedition CK06-06</strain>
    </source>
</reference>
<evidence type="ECO:0000313" key="1">
    <source>
        <dbReference type="EMBL" id="GAH04095.1"/>
    </source>
</evidence>
<name>X1D735_9ZZZZ</name>
<dbReference type="EMBL" id="BART01025750">
    <property type="protein sequence ID" value="GAH04095.1"/>
    <property type="molecule type" value="Genomic_DNA"/>
</dbReference>
<protein>
    <submittedName>
        <fullName evidence="1">Uncharacterized protein</fullName>
    </submittedName>
</protein>
<comment type="caution">
    <text evidence="1">The sequence shown here is derived from an EMBL/GenBank/DDBJ whole genome shotgun (WGS) entry which is preliminary data.</text>
</comment>